<evidence type="ECO:0000313" key="1">
    <source>
        <dbReference type="EMBL" id="KAJ8891200.1"/>
    </source>
</evidence>
<dbReference type="Proteomes" id="UP001159363">
    <property type="component" value="Chromosome 3"/>
</dbReference>
<accession>A0ABQ9I3H3</accession>
<proteinExistence type="predicted"/>
<evidence type="ECO:0000313" key="2">
    <source>
        <dbReference type="Proteomes" id="UP001159363"/>
    </source>
</evidence>
<gene>
    <name evidence="1" type="ORF">PR048_010715</name>
</gene>
<name>A0ABQ9I3H3_9NEOP</name>
<dbReference type="Gene3D" id="3.40.50.300">
    <property type="entry name" value="P-loop containing nucleotide triphosphate hydrolases"/>
    <property type="match status" value="1"/>
</dbReference>
<dbReference type="InterPro" id="IPR027417">
    <property type="entry name" value="P-loop_NTPase"/>
</dbReference>
<keyword evidence="2" id="KW-1185">Reference proteome</keyword>
<protein>
    <submittedName>
        <fullName evidence="1">Uncharacterized protein</fullName>
    </submittedName>
</protein>
<sequence>MPGISSRFAEYSIPSMPGVSSHFAEFSIPSMPGVSSRFAEFSIPSMPEVSSHFAEFSIPSMPGVSSRFAEFSIPSMPGVSSHFAEFSIPSMPGVSSRFAEFSIPSMPGVSSRFAEFSIPSMPGVSSRFAEFSIPSMPGVSSRFAEFSIPVRSVFVKDVLRAPTPSIHERHMHCKSENSPLYPFGYFNQPTELFTFEKIVFSLFETVEIEDCSTATLHTGWICHPGRYNWLHVKPALNVSALDFHIQLYCNVRCKKPESKIYTHVYDVLPHDPVGLQLCVTNVGDNPIVLLKDIKLLEVSWFNCTISCVRAMSDSEGSVRSASSVSPVLIEGCPETQPLLDKPPASVCRKRKNPTKKSVCKKLKFCDSVHGYILKVFHVCSSLAACHNLTPLAFLRFLAEKLPQCKNVDLRIDVARILRVVQLELSRCLEIDPDWNQFLSVAGVTSWAMLSPTLPVMKVIEWVDSWLPDSPADPMEYPSSIDIWDGDVDARCSRDWLSVGDPSTTSTSSDSGQVATSKMSSVILSKQDGNRPEEGLVEACPKGSGLGCGSLPERHLRRGCGDVPLQSKYEVDPGQGSLDCQGLVLLESVLKGRLSVEMLVKDYYMTIEETKDWVWLLLRIQFNDNEEDVSHFLVTLYHVVTAQNDKKNVLEIVSDPSACKSTFITMVGDAMLNTSYCNCVNRYERFCFQNIANVRLAIFDDGAKGTLLCLFSSDKVNLARKNQSDYVQLNTPFVVLSNKSHFNGVKWNARIERFRLRTWSEIKGQRKFNPNFTYDLFEYVQKELMV</sequence>
<comment type="caution">
    <text evidence="1">The sequence shown here is derived from an EMBL/GenBank/DDBJ whole genome shotgun (WGS) entry which is preliminary data.</text>
</comment>
<reference evidence="1 2" key="1">
    <citation type="submission" date="2023-02" db="EMBL/GenBank/DDBJ databases">
        <title>LHISI_Scaffold_Assembly.</title>
        <authorList>
            <person name="Stuart O.P."/>
            <person name="Cleave R."/>
            <person name="Magrath M.J.L."/>
            <person name="Mikheyev A.S."/>
        </authorList>
    </citation>
    <scope>NUCLEOTIDE SEQUENCE [LARGE SCALE GENOMIC DNA]</scope>
    <source>
        <strain evidence="1">Daus_M_001</strain>
        <tissue evidence="1">Leg muscle</tissue>
    </source>
</reference>
<dbReference type="EMBL" id="JARBHB010000003">
    <property type="protein sequence ID" value="KAJ8891200.1"/>
    <property type="molecule type" value="Genomic_DNA"/>
</dbReference>
<dbReference type="SUPFAM" id="SSF52540">
    <property type="entry name" value="P-loop containing nucleoside triphosphate hydrolases"/>
    <property type="match status" value="1"/>
</dbReference>
<organism evidence="1 2">
    <name type="scientific">Dryococelus australis</name>
    <dbReference type="NCBI Taxonomy" id="614101"/>
    <lineage>
        <taxon>Eukaryota</taxon>
        <taxon>Metazoa</taxon>
        <taxon>Ecdysozoa</taxon>
        <taxon>Arthropoda</taxon>
        <taxon>Hexapoda</taxon>
        <taxon>Insecta</taxon>
        <taxon>Pterygota</taxon>
        <taxon>Neoptera</taxon>
        <taxon>Polyneoptera</taxon>
        <taxon>Phasmatodea</taxon>
        <taxon>Verophasmatodea</taxon>
        <taxon>Anareolatae</taxon>
        <taxon>Phasmatidae</taxon>
        <taxon>Eurycanthinae</taxon>
        <taxon>Dryococelus</taxon>
    </lineage>
</organism>